<dbReference type="EMBL" id="ANOG01000483">
    <property type="protein sequence ID" value="EMI19771.1"/>
    <property type="molecule type" value="Genomic_DNA"/>
</dbReference>
<evidence type="ECO:0000313" key="1">
    <source>
        <dbReference type="EMBL" id="EMI19771.1"/>
    </source>
</evidence>
<sequence>MPAEHRLLRCENLVLSRFETAADRCGHDFAIFNPIVATPPDT</sequence>
<dbReference type="Proteomes" id="UP000011991">
    <property type="component" value="Unassembled WGS sequence"/>
</dbReference>
<name>M5RKQ4_9BACT</name>
<comment type="caution">
    <text evidence="1">The sequence shown here is derived from an EMBL/GenBank/DDBJ whole genome shotgun (WGS) entry which is preliminary data.</text>
</comment>
<keyword evidence="2" id="KW-1185">Reference proteome</keyword>
<gene>
    <name evidence="1" type="ORF">RMSM_03304</name>
</gene>
<proteinExistence type="predicted"/>
<dbReference type="PATRIC" id="fig|1265738.3.peg.3294"/>
<dbReference type="AlphaFoldDB" id="M5RKQ4"/>
<protein>
    <submittedName>
        <fullName evidence="1">Uncharacterized protein</fullName>
    </submittedName>
</protein>
<accession>M5RKQ4</accession>
<evidence type="ECO:0000313" key="2">
    <source>
        <dbReference type="Proteomes" id="UP000011991"/>
    </source>
</evidence>
<reference evidence="1 2" key="1">
    <citation type="journal article" date="2013" name="Mar. Genomics">
        <title>Expression of sulfatases in Rhodopirellula baltica and the diversity of sulfatases in the genus Rhodopirellula.</title>
        <authorList>
            <person name="Wegner C.E."/>
            <person name="Richter-Heitmann T."/>
            <person name="Klindworth A."/>
            <person name="Klockow C."/>
            <person name="Richter M."/>
            <person name="Achstetter T."/>
            <person name="Glockner F.O."/>
            <person name="Harder J."/>
        </authorList>
    </citation>
    <scope>NUCLEOTIDE SEQUENCE [LARGE SCALE GENOMIC DNA]</scope>
    <source>
        <strain evidence="1 2">SM1</strain>
    </source>
</reference>
<organism evidence="1 2">
    <name type="scientific">Rhodopirellula maiorica SM1</name>
    <dbReference type="NCBI Taxonomy" id="1265738"/>
    <lineage>
        <taxon>Bacteria</taxon>
        <taxon>Pseudomonadati</taxon>
        <taxon>Planctomycetota</taxon>
        <taxon>Planctomycetia</taxon>
        <taxon>Pirellulales</taxon>
        <taxon>Pirellulaceae</taxon>
        <taxon>Novipirellula</taxon>
    </lineage>
</organism>